<feature type="transmembrane region" description="Helical" evidence="1">
    <location>
        <begin position="59"/>
        <end position="86"/>
    </location>
</feature>
<dbReference type="RefSeq" id="WP_090382934.1">
    <property type="nucleotide sequence ID" value="NZ_FNLC01000002.1"/>
</dbReference>
<proteinExistence type="predicted"/>
<evidence type="ECO:0000256" key="1">
    <source>
        <dbReference type="SAM" id="Phobius"/>
    </source>
</evidence>
<dbReference type="Proteomes" id="UP000198848">
    <property type="component" value="Unassembled WGS sequence"/>
</dbReference>
<dbReference type="OrthoDB" id="203213at2157"/>
<gene>
    <name evidence="2" type="ORF">SAMN04489842_2234</name>
</gene>
<keyword evidence="1" id="KW-0472">Membrane</keyword>
<dbReference type="AlphaFoldDB" id="A0A1H1G2U8"/>
<dbReference type="STRING" id="1095778.SAMN04489842_2234"/>
<keyword evidence="1" id="KW-1133">Transmembrane helix</keyword>
<evidence type="ECO:0000313" key="2">
    <source>
        <dbReference type="EMBL" id="SDR07547.1"/>
    </source>
</evidence>
<protein>
    <submittedName>
        <fullName evidence="2">Uncharacterized protein</fullName>
    </submittedName>
</protein>
<feature type="transmembrane region" description="Helical" evidence="1">
    <location>
        <begin position="23"/>
        <end position="47"/>
    </location>
</feature>
<keyword evidence="1" id="KW-0812">Transmembrane</keyword>
<organism evidence="2 3">
    <name type="scientific">Natronobacterium texcoconense</name>
    <dbReference type="NCBI Taxonomy" id="1095778"/>
    <lineage>
        <taxon>Archaea</taxon>
        <taxon>Methanobacteriati</taxon>
        <taxon>Methanobacteriota</taxon>
        <taxon>Stenosarchaea group</taxon>
        <taxon>Halobacteria</taxon>
        <taxon>Halobacteriales</taxon>
        <taxon>Natrialbaceae</taxon>
        <taxon>Natronobacterium</taxon>
    </lineage>
</organism>
<name>A0A1H1G2U8_NATTX</name>
<accession>A0A1H1G2U8</accession>
<keyword evidence="3" id="KW-1185">Reference proteome</keyword>
<feature type="transmembrane region" description="Helical" evidence="1">
    <location>
        <begin position="98"/>
        <end position="120"/>
    </location>
</feature>
<evidence type="ECO:0000313" key="3">
    <source>
        <dbReference type="Proteomes" id="UP000198848"/>
    </source>
</evidence>
<reference evidence="3" key="1">
    <citation type="submission" date="2016-10" db="EMBL/GenBank/DDBJ databases">
        <authorList>
            <person name="Varghese N."/>
            <person name="Submissions S."/>
        </authorList>
    </citation>
    <scope>NUCLEOTIDE SEQUENCE [LARGE SCALE GENOMIC DNA]</scope>
    <source>
        <strain evidence="3">DSM 24767</strain>
    </source>
</reference>
<sequence>MEVPSLQASIDRVRTVNQWEQSWLYYIGGLFALFNAYFHSGIVVDVGRELIHFPDESHWISVATGLSFVILATVLFLAVVLVDIYWSGSLPNIDVTDSFGVLSLVFFVLTGFVWLVTILVIETAVGFPQDGVTGVVAHTVSFNLFLVGAAAFLLKYT</sequence>
<feature type="transmembrane region" description="Helical" evidence="1">
    <location>
        <begin position="132"/>
        <end position="154"/>
    </location>
</feature>
<dbReference type="EMBL" id="FNLC01000002">
    <property type="protein sequence ID" value="SDR07547.1"/>
    <property type="molecule type" value="Genomic_DNA"/>
</dbReference>